<protein>
    <submittedName>
        <fullName evidence="1">Uncharacterized protein</fullName>
    </submittedName>
</protein>
<gene>
    <name evidence="1" type="ORF">ACD_4C00139G0001</name>
</gene>
<dbReference type="AlphaFoldDB" id="K2GTY2"/>
<proteinExistence type="predicted"/>
<feature type="non-terminal residue" evidence="1">
    <location>
        <position position="725"/>
    </location>
</feature>
<comment type="caution">
    <text evidence="1">The sequence shown here is derived from an EMBL/GenBank/DDBJ whole genome shotgun (WGS) entry which is preliminary data.</text>
</comment>
<dbReference type="EMBL" id="AMFJ01000655">
    <property type="protein sequence ID" value="EKE26810.1"/>
    <property type="molecule type" value="Genomic_DNA"/>
</dbReference>
<evidence type="ECO:0000313" key="1">
    <source>
        <dbReference type="EMBL" id="EKE26810.1"/>
    </source>
</evidence>
<organism evidence="1">
    <name type="scientific">uncultured bacterium</name>
    <name type="common">gcode 4</name>
    <dbReference type="NCBI Taxonomy" id="1234023"/>
    <lineage>
        <taxon>Bacteria</taxon>
        <taxon>environmental samples</taxon>
    </lineage>
</organism>
<reference evidence="1" key="1">
    <citation type="journal article" date="2012" name="Science">
        <title>Fermentation, hydrogen, and sulfur metabolism in multiple uncultivated bacterial phyla.</title>
        <authorList>
            <person name="Wrighton K.C."/>
            <person name="Thomas B.C."/>
            <person name="Sharon I."/>
            <person name="Miller C.S."/>
            <person name="Castelle C.J."/>
            <person name="VerBerkmoes N.C."/>
            <person name="Wilkins M.J."/>
            <person name="Hettich R.L."/>
            <person name="Lipton M.S."/>
            <person name="Williams K.H."/>
            <person name="Long P.E."/>
            <person name="Banfield J.F."/>
        </authorList>
    </citation>
    <scope>NUCLEOTIDE SEQUENCE [LARGE SCALE GENOMIC DNA]</scope>
</reference>
<accession>K2GTY2</accession>
<sequence>MNIIKTLIKMASRAYRYIAADHSLVLRATTNQHIINAIEDHIINYDQILQINDTYQIDALCYPSILRALEEKIIDFSQILQIHNSYQTYVLAEPLVLEALKEKVIDFNQILQISNFSQIHILEEPIILKALKEKIIDFNQILQIDYYQAEALKESIILEAFEEKAIDFNQILQIHNSYQTDVLREPLISEAFKEKSIDFNQILQIHNRDQADVLKEPAILKALKEKLIDFNRILQIDDISKKNFLKDLIHLKINILNKKAQMFFTNEDGTINYDMFWLLRSQQHIDTIEMLIGLQLFKKDTEYSKNKFTLAQALRLNNIHFRQLPRFVERLKNGSISPDDFIAFFENESEFIANIGNETTMVSAVIDERKVVTNKLNAQYGNNRNMEIDISEMEEYFNQITKQEQNNTFKKVIILGSDMKFPDKVDTNTIILQQVTLSGQAYVKASWMGYHGYETNLKLHDGNLLIGILPKNIKEALNIDSNMQTEITTSSLINDITSKFQLIKKNHVSAATKCFKRLINDPEYKKQLINIWRAIHDESAIKKESLDDALWIFANGLCEIQRAHNDHDEGRFEVDDNLLNTPDNISCSTGTLNNLIARLNGIHPIMDNDTYVPIDVLQGRARNQFDTIVTNEINKYLLQMVQDIKNNKDIDELEKLIQCFEEGDINSITNINNIMAIIETAAETIFTQYGKVAYADNKNHSQFTALTDNNYLQNIFTLINTHDEI</sequence>
<name>K2GTY2_9BACT</name>